<accession>A0A8J3IL27</accession>
<name>A0A8J3IL27_9CHLR</name>
<proteinExistence type="predicted"/>
<evidence type="ECO:0000313" key="2">
    <source>
        <dbReference type="Proteomes" id="UP000597444"/>
    </source>
</evidence>
<dbReference type="EMBL" id="BNJK01000001">
    <property type="protein sequence ID" value="GHO97544.1"/>
    <property type="molecule type" value="Genomic_DNA"/>
</dbReference>
<gene>
    <name evidence="1" type="ORF">KSF_075920</name>
</gene>
<dbReference type="Proteomes" id="UP000597444">
    <property type="component" value="Unassembled WGS sequence"/>
</dbReference>
<organism evidence="1 2">
    <name type="scientific">Reticulibacter mediterranei</name>
    <dbReference type="NCBI Taxonomy" id="2778369"/>
    <lineage>
        <taxon>Bacteria</taxon>
        <taxon>Bacillati</taxon>
        <taxon>Chloroflexota</taxon>
        <taxon>Ktedonobacteria</taxon>
        <taxon>Ktedonobacterales</taxon>
        <taxon>Reticulibacteraceae</taxon>
        <taxon>Reticulibacter</taxon>
    </lineage>
</organism>
<evidence type="ECO:0000313" key="1">
    <source>
        <dbReference type="EMBL" id="GHO97544.1"/>
    </source>
</evidence>
<keyword evidence="2" id="KW-1185">Reference proteome</keyword>
<dbReference type="AlphaFoldDB" id="A0A8J3IL27"/>
<reference evidence="1" key="1">
    <citation type="submission" date="2020-10" db="EMBL/GenBank/DDBJ databases">
        <title>Taxonomic study of unclassified bacteria belonging to the class Ktedonobacteria.</title>
        <authorList>
            <person name="Yabe S."/>
            <person name="Wang C.M."/>
            <person name="Zheng Y."/>
            <person name="Sakai Y."/>
            <person name="Cavaletti L."/>
            <person name="Monciardini P."/>
            <person name="Donadio S."/>
        </authorList>
    </citation>
    <scope>NUCLEOTIDE SEQUENCE</scope>
    <source>
        <strain evidence="1">ID150040</strain>
    </source>
</reference>
<protein>
    <submittedName>
        <fullName evidence="1">Uncharacterized protein</fullName>
    </submittedName>
</protein>
<sequence length="222" mass="25106">MFTDTRDLARTLADARALDLAPNLDLASALDHIHALRASLQSARQRWEHDGEVTEAIERALEALQDLEHVLGSPPAIFLQFLAACNKRWPLLQPQTEGEDISSTPETMSLASLGTLVKNLFSSDDEQCEQARRVLRTKQNASVLGKETIEQLAQQAVLHASTPCIGQHLEWILHEIVHDRPDWIQQRVEQLWAEHEQDHHIGERILSNVYRVTPDAFEATLH</sequence>
<comment type="caution">
    <text evidence="1">The sequence shown here is derived from an EMBL/GenBank/DDBJ whole genome shotgun (WGS) entry which is preliminary data.</text>
</comment>